<organism evidence="3 4">
    <name type="scientific">Tindallia californiensis</name>
    <dbReference type="NCBI Taxonomy" id="159292"/>
    <lineage>
        <taxon>Bacteria</taxon>
        <taxon>Bacillati</taxon>
        <taxon>Bacillota</taxon>
        <taxon>Clostridia</taxon>
        <taxon>Peptostreptococcales</taxon>
        <taxon>Tindalliaceae</taxon>
        <taxon>Tindallia</taxon>
    </lineage>
</organism>
<gene>
    <name evidence="3" type="ORF">SAMN05192546_103174</name>
</gene>
<dbReference type="CDD" id="cd00077">
    <property type="entry name" value="HDc"/>
    <property type="match status" value="2"/>
</dbReference>
<evidence type="ECO:0000259" key="1">
    <source>
        <dbReference type="PROSITE" id="PS51831"/>
    </source>
</evidence>
<dbReference type="Pfam" id="PF01966">
    <property type="entry name" value="HD"/>
    <property type="match status" value="1"/>
</dbReference>
<proteinExistence type="predicted"/>
<evidence type="ECO:0000313" key="4">
    <source>
        <dbReference type="Proteomes" id="UP000199230"/>
    </source>
</evidence>
<dbReference type="PROSITE" id="PS51831">
    <property type="entry name" value="HD"/>
    <property type="match status" value="1"/>
</dbReference>
<dbReference type="InterPro" id="IPR003607">
    <property type="entry name" value="HD/PDEase_dom"/>
</dbReference>
<dbReference type="PANTHER" id="PTHR43155">
    <property type="entry name" value="CYCLIC DI-GMP PHOSPHODIESTERASE PA4108-RELATED"/>
    <property type="match status" value="1"/>
</dbReference>
<dbReference type="EMBL" id="FNPV01000003">
    <property type="protein sequence ID" value="SDY62507.1"/>
    <property type="molecule type" value="Genomic_DNA"/>
</dbReference>
<dbReference type="PANTHER" id="PTHR43155:SF1">
    <property type="entry name" value="3'3'-CGAMP-SPECIFIC PHOSPHODIESTERASE 1"/>
    <property type="match status" value="1"/>
</dbReference>
<dbReference type="Pfam" id="PF13487">
    <property type="entry name" value="HD_5"/>
    <property type="match status" value="1"/>
</dbReference>
<protein>
    <submittedName>
        <fullName evidence="3">HD domain-containing protein</fullName>
    </submittedName>
</protein>
<reference evidence="3 4" key="1">
    <citation type="submission" date="2016-10" db="EMBL/GenBank/DDBJ databases">
        <authorList>
            <person name="de Groot N.N."/>
        </authorList>
    </citation>
    <scope>NUCLEOTIDE SEQUENCE [LARGE SCALE GENOMIC DNA]</scope>
    <source>
        <strain evidence="3 4">APO</strain>
    </source>
</reference>
<keyword evidence="4" id="KW-1185">Reference proteome</keyword>
<dbReference type="InterPro" id="IPR006674">
    <property type="entry name" value="HD_domain"/>
</dbReference>
<name>A0A1H3LD53_9FIRM</name>
<dbReference type="Gene3D" id="1.10.3210.10">
    <property type="entry name" value="Hypothetical protein af1432"/>
    <property type="match status" value="2"/>
</dbReference>
<dbReference type="RefSeq" id="WP_093311853.1">
    <property type="nucleotide sequence ID" value="NZ_FNPV01000003.1"/>
</dbReference>
<accession>A0A1H3LD53</accession>
<dbReference type="SMART" id="SM00471">
    <property type="entry name" value="HDc"/>
    <property type="match status" value="2"/>
</dbReference>
<feature type="domain" description="HD-GYP" evidence="2">
    <location>
        <begin position="1"/>
        <end position="188"/>
    </location>
</feature>
<dbReference type="SUPFAM" id="SSF109604">
    <property type="entry name" value="HD-domain/PDEase-like"/>
    <property type="match status" value="2"/>
</dbReference>
<sequence length="420" mass="47552">MISLTQLTNRLSRASDMVSPALNGHQQQVAYISWHIGKQIGLTPKRMNELYAASVLHDIGGLSMKERLKLLSFELINPHLHGEIGWLLLKDYPEFKKEAKIIRHHHVSWDYGRGKRNLGDEVPLESHIIHMADRITTSSILDSTALNQAKPIVDKIKSLKGSKFHPELVEALEKLADKEYFWLDLHSVLKEKHCYSPPEPEDIKVEEGRLLSISKLFARVIDFRSRFTAVHSEGVSSVATTIASCLELSENDCTDIEIAGYLHDIGKLTVPSEILDKPGDLTAEEYNVMKGHTYYGYILLKDLEGMERIKDYVSFHHEKINGTGYPFKLTGKELPVGSRIMAVADILTALTENRPYRKGMTKDKALLILGEMAKAEELDPEIVQLAQDCYSEIRESRIKGQEQARSRYDTFASKIGDRID</sequence>
<dbReference type="AlphaFoldDB" id="A0A1H3LD53"/>
<dbReference type="STRING" id="159292.SAMN05192546_103174"/>
<feature type="domain" description="HD-GYP" evidence="2">
    <location>
        <begin position="206"/>
        <end position="402"/>
    </location>
</feature>
<feature type="domain" description="HD" evidence="1">
    <location>
        <begin position="228"/>
        <end position="350"/>
    </location>
</feature>
<evidence type="ECO:0000313" key="3">
    <source>
        <dbReference type="EMBL" id="SDY62507.1"/>
    </source>
</evidence>
<dbReference type="PROSITE" id="PS51832">
    <property type="entry name" value="HD_GYP"/>
    <property type="match status" value="2"/>
</dbReference>
<dbReference type="Proteomes" id="UP000199230">
    <property type="component" value="Unassembled WGS sequence"/>
</dbReference>
<dbReference type="InterPro" id="IPR037522">
    <property type="entry name" value="HD_GYP_dom"/>
</dbReference>
<evidence type="ECO:0000259" key="2">
    <source>
        <dbReference type="PROSITE" id="PS51832"/>
    </source>
</evidence>
<dbReference type="OrthoDB" id="9804747at2"/>